<keyword evidence="8 9" id="KW-0472">Membrane</keyword>
<feature type="transmembrane region" description="Helical" evidence="9">
    <location>
        <begin position="14"/>
        <end position="34"/>
    </location>
</feature>
<dbReference type="GO" id="GO:0005886">
    <property type="term" value="C:plasma membrane"/>
    <property type="evidence" value="ECO:0007669"/>
    <property type="project" value="UniProtKB-UniRule"/>
</dbReference>
<evidence type="ECO:0000256" key="7">
    <source>
        <dbReference type="ARBA" id="ARBA00023010"/>
    </source>
</evidence>
<dbReference type="Pfam" id="PF00584">
    <property type="entry name" value="SecE"/>
    <property type="match status" value="1"/>
</dbReference>
<gene>
    <name evidence="9 10" type="primary">secE</name>
    <name evidence="10" type="ORF">NFC81_13905</name>
</gene>
<comment type="subcellular location">
    <subcellularLocation>
        <location evidence="1">Membrane</location>
    </subcellularLocation>
</comment>
<evidence type="ECO:0000256" key="9">
    <source>
        <dbReference type="HAMAP-Rule" id="MF_00422"/>
    </source>
</evidence>
<evidence type="ECO:0000256" key="3">
    <source>
        <dbReference type="ARBA" id="ARBA00022475"/>
    </source>
</evidence>
<dbReference type="GO" id="GO:0009306">
    <property type="term" value="P:protein secretion"/>
    <property type="evidence" value="ECO:0007669"/>
    <property type="project" value="UniProtKB-UniRule"/>
</dbReference>
<dbReference type="GO" id="GO:0043952">
    <property type="term" value="P:protein transport by the Sec complex"/>
    <property type="evidence" value="ECO:0007669"/>
    <property type="project" value="UniProtKB-UniRule"/>
</dbReference>
<feature type="transmembrane region" description="Helical" evidence="9">
    <location>
        <begin position="93"/>
        <end position="121"/>
    </location>
</feature>
<dbReference type="GO" id="GO:0065002">
    <property type="term" value="P:intracellular protein transmembrane transport"/>
    <property type="evidence" value="ECO:0007669"/>
    <property type="project" value="UniProtKB-UniRule"/>
</dbReference>
<dbReference type="InterPro" id="IPR005807">
    <property type="entry name" value="SecE_bac"/>
</dbReference>
<evidence type="ECO:0000256" key="2">
    <source>
        <dbReference type="ARBA" id="ARBA00022448"/>
    </source>
</evidence>
<dbReference type="HAMAP" id="MF_00422">
    <property type="entry name" value="SecE"/>
    <property type="match status" value="1"/>
</dbReference>
<dbReference type="GO" id="GO:0006605">
    <property type="term" value="P:protein targeting"/>
    <property type="evidence" value="ECO:0007669"/>
    <property type="project" value="UniProtKB-UniRule"/>
</dbReference>
<protein>
    <recommendedName>
        <fullName evidence="9">Protein translocase subunit SecE</fullName>
    </recommendedName>
</protein>
<dbReference type="Gene3D" id="1.20.5.1030">
    <property type="entry name" value="Preprotein translocase secy subunit"/>
    <property type="match status" value="1"/>
</dbReference>
<keyword evidence="3 9" id="KW-1003">Cell membrane</keyword>
<evidence type="ECO:0000256" key="1">
    <source>
        <dbReference type="ARBA" id="ARBA00004370"/>
    </source>
</evidence>
<evidence type="ECO:0000256" key="5">
    <source>
        <dbReference type="ARBA" id="ARBA00022927"/>
    </source>
</evidence>
<evidence type="ECO:0000256" key="6">
    <source>
        <dbReference type="ARBA" id="ARBA00022989"/>
    </source>
</evidence>
<dbReference type="InterPro" id="IPR001901">
    <property type="entry name" value="Translocase_SecE/Sec61-g"/>
</dbReference>
<name>A0AB38YEQ1_9GAMM</name>
<evidence type="ECO:0000313" key="10">
    <source>
        <dbReference type="EMBL" id="WLD57797.1"/>
    </source>
</evidence>
<comment type="subunit">
    <text evidence="9">Component of the Sec protein translocase complex. Heterotrimer consisting of SecY, SecE and SecG subunits. The heterotrimers can form oligomers, although 1 heterotrimer is thought to be able to translocate proteins. Interacts with the ribosome. Interacts with SecDF, and other proteins may be involved. Interacts with SecA.</text>
</comment>
<dbReference type="EMBL" id="CP101717">
    <property type="protein sequence ID" value="WLD57797.1"/>
    <property type="molecule type" value="Genomic_DNA"/>
</dbReference>
<dbReference type="NCBIfam" id="TIGR00964">
    <property type="entry name" value="secE_bact"/>
    <property type="match status" value="1"/>
</dbReference>
<keyword evidence="5 9" id="KW-0653">Protein transport</keyword>
<dbReference type="AlphaFoldDB" id="A0AB38YEQ1"/>
<comment type="function">
    <text evidence="9">Essential subunit of the Sec protein translocation channel SecYEG. Clamps together the 2 halves of SecY. May contact the channel plug during translocation.</text>
</comment>
<comment type="caution">
    <text evidence="9">Lacks conserved residue(s) required for the propagation of feature annotation.</text>
</comment>
<reference evidence="10" key="1">
    <citation type="submission" date="2022-07" db="EMBL/GenBank/DDBJ databases">
        <title>Complete genome sequence of Salinispirillum sp. LH10-3-1 capable of multiple carbohydrate inversion isolated from a soda lake.</title>
        <authorList>
            <person name="Liu J."/>
            <person name="Zhai Y."/>
            <person name="Zhang H."/>
            <person name="Yang H."/>
            <person name="Qu J."/>
            <person name="Li J."/>
        </authorList>
    </citation>
    <scope>NUCLEOTIDE SEQUENCE</scope>
    <source>
        <strain evidence="10">LH 10-3-1</strain>
    </source>
</reference>
<keyword evidence="2 9" id="KW-0813">Transport</keyword>
<sequence length="122" mass="13461">MATQAANKGGALDALKWLVVIALLVIAVLGNGYFTDVGLLYRAIGVIAVVLVAAVVAMTTLRGRKFNQFRKEAWTELRKVIWPNRNETTQTTLLVLVVVLLVALMLWLFDMLISYLIGLFIG</sequence>
<feature type="transmembrane region" description="Helical" evidence="9">
    <location>
        <begin position="40"/>
        <end position="61"/>
    </location>
</feature>
<dbReference type="PRINTS" id="PR01650">
    <property type="entry name" value="SECETRNLCASE"/>
</dbReference>
<dbReference type="InterPro" id="IPR038379">
    <property type="entry name" value="SecE_sf"/>
</dbReference>
<dbReference type="PROSITE" id="PS01067">
    <property type="entry name" value="SECE_SEC61G"/>
    <property type="match status" value="1"/>
</dbReference>
<dbReference type="RefSeq" id="WP_304995082.1">
    <property type="nucleotide sequence ID" value="NZ_CP101717.1"/>
</dbReference>
<proteinExistence type="inferred from homology"/>
<dbReference type="PANTHER" id="PTHR33910:SF1">
    <property type="entry name" value="PROTEIN TRANSLOCASE SUBUNIT SECE"/>
    <property type="match status" value="1"/>
</dbReference>
<organism evidence="10">
    <name type="scientific">Salinispirillum sp. LH 10-3-1</name>
    <dbReference type="NCBI Taxonomy" id="2952525"/>
    <lineage>
        <taxon>Bacteria</taxon>
        <taxon>Pseudomonadati</taxon>
        <taxon>Pseudomonadota</taxon>
        <taxon>Gammaproteobacteria</taxon>
        <taxon>Oceanospirillales</taxon>
        <taxon>Saccharospirillaceae</taxon>
        <taxon>Salinispirillum</taxon>
    </lineage>
</organism>
<keyword evidence="4 9" id="KW-0812">Transmembrane</keyword>
<evidence type="ECO:0000256" key="8">
    <source>
        <dbReference type="ARBA" id="ARBA00023136"/>
    </source>
</evidence>
<evidence type="ECO:0000256" key="4">
    <source>
        <dbReference type="ARBA" id="ARBA00022692"/>
    </source>
</evidence>
<comment type="similarity">
    <text evidence="9">Belongs to the SecE/SEC61-gamma family.</text>
</comment>
<dbReference type="PANTHER" id="PTHR33910">
    <property type="entry name" value="PROTEIN TRANSLOCASE SUBUNIT SECE"/>
    <property type="match status" value="1"/>
</dbReference>
<accession>A0AB38YEQ1</accession>
<dbReference type="GO" id="GO:0008320">
    <property type="term" value="F:protein transmembrane transporter activity"/>
    <property type="evidence" value="ECO:0007669"/>
    <property type="project" value="UniProtKB-UniRule"/>
</dbReference>
<keyword evidence="7 9" id="KW-0811">Translocation</keyword>
<keyword evidence="6 9" id="KW-1133">Transmembrane helix</keyword>